<dbReference type="Proteomes" id="UP000485621">
    <property type="component" value="Unassembled WGS sequence"/>
</dbReference>
<evidence type="ECO:0000256" key="2">
    <source>
        <dbReference type="ARBA" id="ARBA00022723"/>
    </source>
</evidence>
<organism evidence="5">
    <name type="scientific">candidate division CPR1 bacterium ADurb.Bin160</name>
    <dbReference type="NCBI Taxonomy" id="1852826"/>
    <lineage>
        <taxon>Bacteria</taxon>
        <taxon>candidate division CPR1</taxon>
    </lineage>
</organism>
<dbReference type="InterPro" id="IPR013785">
    <property type="entry name" value="Aldolase_TIM"/>
</dbReference>
<evidence type="ECO:0000313" key="5">
    <source>
        <dbReference type="EMBL" id="OQB41433.1"/>
    </source>
</evidence>
<evidence type="ECO:0000256" key="1">
    <source>
        <dbReference type="ARBA" id="ARBA00022691"/>
    </source>
</evidence>
<keyword evidence="4" id="KW-0411">Iron-sulfur</keyword>
<dbReference type="SFLD" id="SFLDS00029">
    <property type="entry name" value="Radical_SAM"/>
    <property type="match status" value="1"/>
</dbReference>
<dbReference type="Gene3D" id="3.20.20.70">
    <property type="entry name" value="Aldolase class I"/>
    <property type="match status" value="1"/>
</dbReference>
<dbReference type="InterPro" id="IPR058240">
    <property type="entry name" value="rSAM_sf"/>
</dbReference>
<keyword evidence="1" id="KW-0949">S-adenosyl-L-methionine</keyword>
<proteinExistence type="predicted"/>
<keyword evidence="3" id="KW-0408">Iron</keyword>
<gene>
    <name evidence="5" type="ORF">BWY04_00854</name>
</gene>
<evidence type="ECO:0000256" key="4">
    <source>
        <dbReference type="ARBA" id="ARBA00023014"/>
    </source>
</evidence>
<dbReference type="EMBL" id="MWDB01000017">
    <property type="protein sequence ID" value="OQB41433.1"/>
    <property type="molecule type" value="Genomic_DNA"/>
</dbReference>
<dbReference type="GO" id="GO:0046872">
    <property type="term" value="F:metal ion binding"/>
    <property type="evidence" value="ECO:0007669"/>
    <property type="project" value="UniProtKB-KW"/>
</dbReference>
<evidence type="ECO:0000256" key="3">
    <source>
        <dbReference type="ARBA" id="ARBA00023004"/>
    </source>
</evidence>
<protein>
    <submittedName>
        <fullName evidence="5">Uncharacterized protein</fullName>
    </submittedName>
</protein>
<name>A0A1V5ZMH1_9BACT</name>
<dbReference type="GO" id="GO:0051536">
    <property type="term" value="F:iron-sulfur cluster binding"/>
    <property type="evidence" value="ECO:0007669"/>
    <property type="project" value="UniProtKB-KW"/>
</dbReference>
<accession>A0A1V5ZMH1</accession>
<reference evidence="5" key="1">
    <citation type="submission" date="2017-02" db="EMBL/GenBank/DDBJ databases">
        <title>Delving into the versatile metabolic prowess of the omnipresent phylum Bacteroidetes.</title>
        <authorList>
            <person name="Nobu M.K."/>
            <person name="Mei R."/>
            <person name="Narihiro T."/>
            <person name="Kuroda K."/>
            <person name="Liu W.-T."/>
        </authorList>
    </citation>
    <scope>NUCLEOTIDE SEQUENCE</scope>
    <source>
        <strain evidence="5">ADurb.Bin160</strain>
    </source>
</reference>
<comment type="caution">
    <text evidence="5">The sequence shown here is derived from an EMBL/GenBank/DDBJ whole genome shotgun (WGS) entry which is preliminary data.</text>
</comment>
<keyword evidence="2" id="KW-0479">Metal-binding</keyword>
<dbReference type="AlphaFoldDB" id="A0A1V5ZMH1"/>
<dbReference type="GO" id="GO:0003824">
    <property type="term" value="F:catalytic activity"/>
    <property type="evidence" value="ECO:0007669"/>
    <property type="project" value="InterPro"/>
</dbReference>
<dbReference type="InterPro" id="IPR007197">
    <property type="entry name" value="rSAM"/>
</dbReference>
<sequence>MKISGIQKSTTIDYPGKIACVIFTLGCNFRCPFCHNPESVLPEQMRLIQSDLIPSQAVFNFLKTRI</sequence>
<dbReference type="SUPFAM" id="SSF102114">
    <property type="entry name" value="Radical SAM enzymes"/>
    <property type="match status" value="1"/>
</dbReference>